<evidence type="ECO:0000313" key="2">
    <source>
        <dbReference type="Proteomes" id="UP000260529"/>
    </source>
</evidence>
<sequence>MSLVAVKGLAFTGISSFTRGRVNVPVIDLLSPVLDSRLTYSGPAHSFLGNDGTLKQSAVNEWPLEYRNGVAVGRHEPEPAATNIITDPMFTNLVKTPTPTVGQWSTQGGGLGTVQANTGIQGGPAFNTTVGYYQGAVHDGTDFIVQPNNDWQAISLPNSWERLKQQARFASDAAMARFYPAYQDATNYVYFCCAAPQGDVVYTTIRLPWRGTNNNYRHCWSQAEKGKLATSPVVGTRAASSVMVAQCGGAKGVRLVYSDGSRQELAFGGQRAMALPIASLDWATRYLTRIEYF</sequence>
<evidence type="ECO:0000313" key="1">
    <source>
        <dbReference type="EMBL" id="AXF51433.1"/>
    </source>
</evidence>
<reference evidence="2" key="1">
    <citation type="submission" date="2018-06" db="EMBL/GenBank/DDBJ databases">
        <authorList>
            <person name="Sharma R."/>
            <person name="Hughes J."/>
            <person name="Breakwell D.P."/>
            <person name="Hope S."/>
            <person name="Grose J.H."/>
        </authorList>
    </citation>
    <scope>NUCLEOTIDE SEQUENCE [LARGE SCALE GENOMIC DNA]</scope>
</reference>
<dbReference type="Proteomes" id="UP000260529">
    <property type="component" value="Segment"/>
</dbReference>
<organism evidence="1 2">
    <name type="scientific">Erwinia phage Pavtok</name>
    <dbReference type="NCBI Taxonomy" id="2267655"/>
    <lineage>
        <taxon>Viruses</taxon>
        <taxon>Duplodnaviria</taxon>
        <taxon>Heunggongvirae</taxon>
        <taxon>Uroviricota</taxon>
        <taxon>Caudoviricetes</taxon>
        <taxon>Pavtokvirus</taxon>
        <taxon>Pavtokvirus pavtok</taxon>
    </lineage>
</organism>
<proteinExistence type="predicted"/>
<accession>A0A345BLW2</accession>
<dbReference type="EMBL" id="MH426726">
    <property type="protein sequence ID" value="AXF51433.1"/>
    <property type="molecule type" value="Genomic_DNA"/>
</dbReference>
<keyword evidence="2" id="KW-1185">Reference proteome</keyword>
<name>A0A345BLW2_9CAUD</name>
<gene>
    <name evidence="1" type="ORF">PAVTOK_5</name>
</gene>
<protein>
    <submittedName>
        <fullName evidence="1">Uncharacterized protein</fullName>
    </submittedName>
</protein>